<keyword evidence="1" id="KW-0732">Signal</keyword>
<evidence type="ECO:0000313" key="2">
    <source>
        <dbReference type="EMBL" id="KAL2716328.1"/>
    </source>
</evidence>
<dbReference type="Proteomes" id="UP001607302">
    <property type="component" value="Unassembled WGS sequence"/>
</dbReference>
<reference evidence="2 3" key="1">
    <citation type="journal article" date="2024" name="Ann. Entomol. Soc. Am.">
        <title>Genomic analyses of the southern and eastern yellowjacket wasps (Hymenoptera: Vespidae) reveal evolutionary signatures of social life.</title>
        <authorList>
            <person name="Catto M.A."/>
            <person name="Caine P.B."/>
            <person name="Orr S.E."/>
            <person name="Hunt B.G."/>
            <person name="Goodisman M.A.D."/>
        </authorList>
    </citation>
    <scope>NUCLEOTIDE SEQUENCE [LARGE SCALE GENOMIC DNA]</scope>
    <source>
        <strain evidence="2">233</strain>
        <tissue evidence="2">Head and thorax</tissue>
    </source>
</reference>
<accession>A0ABD2A6S2</accession>
<evidence type="ECO:0000313" key="3">
    <source>
        <dbReference type="Proteomes" id="UP001607302"/>
    </source>
</evidence>
<keyword evidence="2" id="KW-0675">Receptor</keyword>
<proteinExistence type="predicted"/>
<protein>
    <submittedName>
        <fullName evidence="2">43 kDa receptor-associated protein of the synapse</fullName>
    </submittedName>
</protein>
<keyword evidence="3" id="KW-1185">Reference proteome</keyword>
<dbReference type="EMBL" id="JAUDFV010000154">
    <property type="protein sequence ID" value="KAL2716328.1"/>
    <property type="molecule type" value="Genomic_DNA"/>
</dbReference>
<comment type="caution">
    <text evidence="2">The sequence shown here is derived from an EMBL/GenBank/DDBJ whole genome shotgun (WGS) entry which is preliminary data.</text>
</comment>
<feature type="chain" id="PRO_5044815652" evidence="1">
    <location>
        <begin position="25"/>
        <end position="86"/>
    </location>
</feature>
<organism evidence="2 3">
    <name type="scientific">Vespula squamosa</name>
    <name type="common">Southern yellow jacket</name>
    <name type="synonym">Wasp</name>
    <dbReference type="NCBI Taxonomy" id="30214"/>
    <lineage>
        <taxon>Eukaryota</taxon>
        <taxon>Metazoa</taxon>
        <taxon>Ecdysozoa</taxon>
        <taxon>Arthropoda</taxon>
        <taxon>Hexapoda</taxon>
        <taxon>Insecta</taxon>
        <taxon>Pterygota</taxon>
        <taxon>Neoptera</taxon>
        <taxon>Endopterygota</taxon>
        <taxon>Hymenoptera</taxon>
        <taxon>Apocrita</taxon>
        <taxon>Aculeata</taxon>
        <taxon>Vespoidea</taxon>
        <taxon>Vespidae</taxon>
        <taxon>Vespinae</taxon>
        <taxon>Vespula</taxon>
    </lineage>
</organism>
<feature type="signal peptide" evidence="1">
    <location>
        <begin position="1"/>
        <end position="24"/>
    </location>
</feature>
<dbReference type="AlphaFoldDB" id="A0ABD2A6S2"/>
<evidence type="ECO:0000256" key="1">
    <source>
        <dbReference type="SAM" id="SignalP"/>
    </source>
</evidence>
<name>A0ABD2A6S2_VESSQ</name>
<gene>
    <name evidence="2" type="ORF">V1478_014004</name>
</gene>
<sequence>MSRKAVTPLFTSCLIIAVTVQTRTSIVYLDKEIEEACMLKQSTFEVSEHSWKVLMVGERRGRSIPGEIQGLKGWPRRWIHSGNSYI</sequence>